<evidence type="ECO:0000313" key="3">
    <source>
        <dbReference type="Proteomes" id="UP001235712"/>
    </source>
</evidence>
<dbReference type="EMBL" id="JAUSQZ010000001">
    <property type="protein sequence ID" value="MDP9828777.1"/>
    <property type="molecule type" value="Genomic_DNA"/>
</dbReference>
<proteinExistence type="predicted"/>
<accession>A0ABT9P7U8</accession>
<evidence type="ECO:0008006" key="4">
    <source>
        <dbReference type="Google" id="ProtNLM"/>
    </source>
</evidence>
<sequence>MVVGVDVATRKIAIGALFRQCAAISKASPVGPDTAETAAAGRAGQGEPVVAGSRPAGAAERRQGEFCHVDTPFRRPVGSG</sequence>
<feature type="region of interest" description="Disordered" evidence="1">
    <location>
        <begin position="28"/>
        <end position="63"/>
    </location>
</feature>
<comment type="caution">
    <text evidence="2">The sequence shown here is derived from an EMBL/GenBank/DDBJ whole genome shotgun (WGS) entry which is preliminary data.</text>
</comment>
<keyword evidence="3" id="KW-1185">Reference proteome</keyword>
<evidence type="ECO:0000313" key="2">
    <source>
        <dbReference type="EMBL" id="MDP9828777.1"/>
    </source>
</evidence>
<name>A0ABT9P7U8_9ACTN</name>
<organism evidence="2 3">
    <name type="scientific">Kineosporia succinea</name>
    <dbReference type="NCBI Taxonomy" id="84632"/>
    <lineage>
        <taxon>Bacteria</taxon>
        <taxon>Bacillati</taxon>
        <taxon>Actinomycetota</taxon>
        <taxon>Actinomycetes</taxon>
        <taxon>Kineosporiales</taxon>
        <taxon>Kineosporiaceae</taxon>
        <taxon>Kineosporia</taxon>
    </lineage>
</organism>
<gene>
    <name evidence="2" type="ORF">J2S57_004526</name>
</gene>
<evidence type="ECO:0000256" key="1">
    <source>
        <dbReference type="SAM" id="MobiDB-lite"/>
    </source>
</evidence>
<reference evidence="2 3" key="1">
    <citation type="submission" date="2023-07" db="EMBL/GenBank/DDBJ databases">
        <title>Sequencing the genomes of 1000 actinobacteria strains.</title>
        <authorList>
            <person name="Klenk H.-P."/>
        </authorList>
    </citation>
    <scope>NUCLEOTIDE SEQUENCE [LARGE SCALE GENOMIC DNA]</scope>
    <source>
        <strain evidence="2 3">DSM 44388</strain>
    </source>
</reference>
<dbReference type="Proteomes" id="UP001235712">
    <property type="component" value="Unassembled WGS sequence"/>
</dbReference>
<protein>
    <recommendedName>
        <fullName evidence="4">IS110 family transposase</fullName>
    </recommendedName>
</protein>